<gene>
    <name evidence="1" type="ORF">J2X78_005184</name>
</gene>
<evidence type="ECO:0000313" key="2">
    <source>
        <dbReference type="Proteomes" id="UP001246858"/>
    </source>
</evidence>
<keyword evidence="2" id="KW-1185">Reference proteome</keyword>
<reference evidence="1" key="1">
    <citation type="submission" date="2023-07" db="EMBL/GenBank/DDBJ databases">
        <title>Sorghum-associated microbial communities from plants grown in Nebraska, USA.</title>
        <authorList>
            <person name="Schachtman D."/>
        </authorList>
    </citation>
    <scope>NUCLEOTIDE SEQUENCE</scope>
    <source>
        <strain evidence="1">2697</strain>
    </source>
</reference>
<comment type="caution">
    <text evidence="1">The sequence shown here is derived from an EMBL/GenBank/DDBJ whole genome shotgun (WGS) entry which is preliminary data.</text>
</comment>
<accession>A0ACC6L515</accession>
<dbReference type="Proteomes" id="UP001246858">
    <property type="component" value="Unassembled WGS sequence"/>
</dbReference>
<protein>
    <submittedName>
        <fullName evidence="1">Uncharacterized protein</fullName>
    </submittedName>
</protein>
<sequence length="532" mass="59920">MKKYLYLAFAFLLYLSSCSRIDLDKINTDPSRATAENFDPNNLLSTAQFNYANIGYYQLLYQSTMMQVLASTYYYYNNGDKYLNVANFTDYQGKLFDQGYTQSSTIREMQRIARLKDAEGYTNLIAIGDIMYVLILQRVTDMYGDVPYSEANRAHEGLKYPVYDAQKDIYKAMLTDLQAAILQLDFQKPKPTADLIYRGDIGKWKRFGYALMLRLAMRLTKVEPAMAKEWAEKAYAGGTIADVTDNALVPTDASNFNSQNGTSIALRTLSDYREVRWSKTFIDYLKSSQDPRLAAISEVPQDGMINNLDEELPGKREPQIQIGLPNGYDLMGSTTDIRNSPGYPGPTGSGTDLAPLGKYSRPVTSVYLKLGGPNFIMTYAETEFLLAEAGIRGWQVGTDAATHYARGIRGAFESLAQLDIQATIEPSKANAWLAANPLPVQSNEKALEMINNQYWVTTGSTFNFIENWFNWRRSGYPVLKPVNYPGNVTRGSIPRRMIYLSTEVLNNTENYHKAVSGLSDGDALTSRVWWDK</sequence>
<name>A0ACC6L515_9SPHI</name>
<evidence type="ECO:0000313" key="1">
    <source>
        <dbReference type="EMBL" id="MDR6786589.1"/>
    </source>
</evidence>
<organism evidence="1 2">
    <name type="scientific">Pedobacter africanus</name>
    <dbReference type="NCBI Taxonomy" id="151894"/>
    <lineage>
        <taxon>Bacteria</taxon>
        <taxon>Pseudomonadati</taxon>
        <taxon>Bacteroidota</taxon>
        <taxon>Sphingobacteriia</taxon>
        <taxon>Sphingobacteriales</taxon>
        <taxon>Sphingobacteriaceae</taxon>
        <taxon>Pedobacter</taxon>
    </lineage>
</organism>
<proteinExistence type="predicted"/>
<dbReference type="EMBL" id="JAVDTF010000007">
    <property type="protein sequence ID" value="MDR6786589.1"/>
    <property type="molecule type" value="Genomic_DNA"/>
</dbReference>